<dbReference type="RefSeq" id="WP_053415869.1">
    <property type="nucleotide sequence ID" value="NZ_LILB01000001.1"/>
</dbReference>
<accession>A0A0M0LLC8</accession>
<evidence type="ECO:0000313" key="2">
    <source>
        <dbReference type="Proteomes" id="UP000036867"/>
    </source>
</evidence>
<organism evidence="1 2">
    <name type="scientific">Viridibacillus arvi</name>
    <dbReference type="NCBI Taxonomy" id="263475"/>
    <lineage>
        <taxon>Bacteria</taxon>
        <taxon>Bacillati</taxon>
        <taxon>Bacillota</taxon>
        <taxon>Bacilli</taxon>
        <taxon>Bacillales</taxon>
        <taxon>Caryophanaceae</taxon>
        <taxon>Viridibacillus</taxon>
    </lineage>
</organism>
<proteinExistence type="predicted"/>
<dbReference type="Proteomes" id="UP000036867">
    <property type="component" value="Unassembled WGS sequence"/>
</dbReference>
<name>A0A0M0LLC8_9BACL</name>
<dbReference type="AlphaFoldDB" id="A0A0M0LLC8"/>
<protein>
    <submittedName>
        <fullName evidence="1">Uncharacterized protein</fullName>
    </submittedName>
</protein>
<evidence type="ECO:0000313" key="1">
    <source>
        <dbReference type="EMBL" id="KOO51712.1"/>
    </source>
</evidence>
<sequence>MSVVAINMMNAFTIEKLRDNAISNEQILEGLEKQQMENWKENDPTLNLDDLVTLYQDDKDTLESALTQGYSVKFLTFNGLKSLLKFRFHKIEGEDYQLCDSGIMDLNLSKEDQHILEQMLSINWHIQTNTNDSSINVLLK</sequence>
<reference evidence="2" key="1">
    <citation type="submission" date="2015-08" db="EMBL/GenBank/DDBJ databases">
        <title>Fjat-10028 dsm 16317.</title>
        <authorList>
            <person name="Liu B."/>
            <person name="Wang J."/>
            <person name="Zhu Y."/>
            <person name="Liu G."/>
            <person name="Chen Q."/>
            <person name="Chen Z."/>
            <person name="Lan J."/>
            <person name="Che J."/>
            <person name="Ge C."/>
            <person name="Shi H."/>
            <person name="Pan Z."/>
            <person name="Liu X."/>
        </authorList>
    </citation>
    <scope>NUCLEOTIDE SEQUENCE [LARGE SCALE GENOMIC DNA]</scope>
    <source>
        <strain evidence="2">DSM 16317</strain>
    </source>
</reference>
<keyword evidence="2" id="KW-1185">Reference proteome</keyword>
<dbReference type="OrthoDB" id="2648027at2"/>
<gene>
    <name evidence="1" type="ORF">AMD00_04470</name>
</gene>
<dbReference type="GeneID" id="301135356"/>
<dbReference type="EMBL" id="LILB01000001">
    <property type="protein sequence ID" value="KOO51712.1"/>
    <property type="molecule type" value="Genomic_DNA"/>
</dbReference>
<comment type="caution">
    <text evidence="1">The sequence shown here is derived from an EMBL/GenBank/DDBJ whole genome shotgun (WGS) entry which is preliminary data.</text>
</comment>